<evidence type="ECO:0000313" key="2">
    <source>
        <dbReference type="Proteomes" id="UP000249341"/>
    </source>
</evidence>
<dbReference type="InterPro" id="IPR019734">
    <property type="entry name" value="TPR_rpt"/>
</dbReference>
<dbReference type="EMBL" id="QLMJ01000004">
    <property type="protein sequence ID" value="RAK39828.1"/>
    <property type="molecule type" value="Genomic_DNA"/>
</dbReference>
<evidence type="ECO:0000313" key="1">
    <source>
        <dbReference type="EMBL" id="RAK39828.1"/>
    </source>
</evidence>
<reference evidence="1 2" key="1">
    <citation type="submission" date="2018-06" db="EMBL/GenBank/DDBJ databases">
        <title>Genomic Encyclopedia of Type Strains, Phase III (KMG-III): the genomes of soil and plant-associated and newly described type strains.</title>
        <authorList>
            <person name="Whitman W."/>
        </authorList>
    </citation>
    <scope>NUCLEOTIDE SEQUENCE [LARGE SCALE GENOMIC DNA]</scope>
    <source>
        <strain evidence="1 2">CGMCC 4.7090</strain>
    </source>
</reference>
<protein>
    <recommendedName>
        <fullName evidence="3">Tetratricopeptide repeat protein</fullName>
    </recommendedName>
</protein>
<dbReference type="Proteomes" id="UP000249341">
    <property type="component" value="Unassembled WGS sequence"/>
</dbReference>
<dbReference type="AlphaFoldDB" id="A0A327ZGM7"/>
<evidence type="ECO:0008006" key="3">
    <source>
        <dbReference type="Google" id="ProtNLM"/>
    </source>
</evidence>
<dbReference type="SMART" id="SM00028">
    <property type="entry name" value="TPR"/>
    <property type="match status" value="5"/>
</dbReference>
<dbReference type="InterPro" id="IPR011990">
    <property type="entry name" value="TPR-like_helical_dom_sf"/>
</dbReference>
<organism evidence="1 2">
    <name type="scientific">Actinoplanes lutulentus</name>
    <dbReference type="NCBI Taxonomy" id="1287878"/>
    <lineage>
        <taxon>Bacteria</taxon>
        <taxon>Bacillati</taxon>
        <taxon>Actinomycetota</taxon>
        <taxon>Actinomycetes</taxon>
        <taxon>Micromonosporales</taxon>
        <taxon>Micromonosporaceae</taxon>
        <taxon>Actinoplanes</taxon>
    </lineage>
</organism>
<dbReference type="SUPFAM" id="SSF48452">
    <property type="entry name" value="TPR-like"/>
    <property type="match status" value="1"/>
</dbReference>
<comment type="caution">
    <text evidence="1">The sequence shown here is derived from an EMBL/GenBank/DDBJ whole genome shotgun (WGS) entry which is preliminary data.</text>
</comment>
<dbReference type="OrthoDB" id="3294840at2"/>
<gene>
    <name evidence="1" type="ORF">B0I29_104367</name>
</gene>
<keyword evidence="2" id="KW-1185">Reference proteome</keyword>
<name>A0A327ZGM7_9ACTN</name>
<accession>A0A327ZGM7</accession>
<dbReference type="Gene3D" id="1.25.40.10">
    <property type="entry name" value="Tetratricopeptide repeat domain"/>
    <property type="match status" value="2"/>
</dbReference>
<dbReference type="RefSeq" id="WP_111649013.1">
    <property type="nucleotide sequence ID" value="NZ_JACHWI010000001.1"/>
</dbReference>
<proteinExistence type="predicted"/>
<sequence length="490" mass="51566">MTDERVDLFWAFVAVARRAKSAEAYATAISIYRDGSFGEDSEDEFFLLVEEYAGLLEAAGDLSGAAGAVRLLIDASAASSSASASLDSQAWLARIAVLAEGGERAAGLWEQVGDLRVRAGDPGGALSAFDQALESVSRTQEGRIHRKCASAWLSQHDVDEAEPHLAAAAALGPDPAESGRLLGVRANLAVELGDFGGAQELAVRAQEVALTHGDAEGAWVSGETLSLIAHLRGEWRPELHELPHVWDYNHCLSQSRLYEVEDARRLLAAGLGAVPGQAFAWCLLGESLLLRAEWDEAAVCLERSCDLYESLSVSFTRGSVALPWLRRAELAACVGEHAEALAHLERATVIAEETPMPRHAWARLHATAALAAMERGSPSEAIRSVRAVQSAAARHGECLSCSALVNPIGAQAYALVGAVDSAQALAVSAERVAGSFAGSGWSAMADSAAGWALSAAGDGVGARVRFRSAAEGYAEAGQRFWAARSAKNAE</sequence>